<feature type="signal peptide" evidence="1">
    <location>
        <begin position="1"/>
        <end position="23"/>
    </location>
</feature>
<dbReference type="AlphaFoldDB" id="A0A0U9HD23"/>
<dbReference type="EMBL" id="BBXV01000088">
    <property type="protein sequence ID" value="GAQ19952.1"/>
    <property type="molecule type" value="Genomic_DNA"/>
</dbReference>
<reference evidence="3" key="1">
    <citation type="submission" date="2015-07" db="EMBL/GenBank/DDBJ databases">
        <title>Draft Genome Sequence of Oceanobacillus picturae Heshi-B3 that Was Isolated from Fermented Rice Bran with Aging Salted Mackerel, Which Was Named Heshiko as Traditional Fermented Seafood in Japan.</title>
        <authorList>
            <person name="Akuzawa S."/>
            <person name="Nakagawa J."/>
            <person name="Kanekatsu T."/>
            <person name="Kanesaki Y."/>
            <person name="Suzuki T."/>
        </authorList>
    </citation>
    <scope>NUCLEOTIDE SEQUENCE [LARGE SCALE GENOMIC DNA]</scope>
    <source>
        <strain evidence="3">Heshi-B3</strain>
    </source>
</reference>
<feature type="chain" id="PRO_5006864868" evidence="1">
    <location>
        <begin position="24"/>
        <end position="112"/>
    </location>
</feature>
<sequence length="112" mass="12201">MKKYLFILMLGLILILAACGDSASSSSPEPDYTTEEFEKALNEGEEVTGKTVAVKISDIAPDSAFGFNLQAGEHLNFVSSENPELQAGDEFVAEVEEVENVMGSFIINYKMK</sequence>
<comment type="caution">
    <text evidence="2">The sequence shown here is derived from an EMBL/GenBank/DDBJ whole genome shotgun (WGS) entry which is preliminary data.</text>
</comment>
<reference evidence="2 3" key="2">
    <citation type="journal article" date="2016" name="Genome Announc.">
        <title>Draft Genome Sequence of Oceanobacillus picturae Heshi-B3, Isolated from Fermented Rice Bran in a Traditional Japanese Seafood Dish.</title>
        <authorList>
            <person name="Akuzawa S."/>
            <person name="Nagaoka J."/>
            <person name="Kanekatsu M."/>
            <person name="Kanesaki Y."/>
            <person name="Suzuki T."/>
        </authorList>
    </citation>
    <scope>NUCLEOTIDE SEQUENCE [LARGE SCALE GENOMIC DNA]</scope>
    <source>
        <strain evidence="2 3">Heshi-B3</strain>
    </source>
</reference>
<evidence type="ECO:0000313" key="3">
    <source>
        <dbReference type="Proteomes" id="UP000052946"/>
    </source>
</evidence>
<name>A0A0U9HD23_9BACI</name>
<dbReference type="PROSITE" id="PS51257">
    <property type="entry name" value="PROKAR_LIPOPROTEIN"/>
    <property type="match status" value="1"/>
</dbReference>
<evidence type="ECO:0000256" key="1">
    <source>
        <dbReference type="SAM" id="SignalP"/>
    </source>
</evidence>
<proteinExistence type="predicted"/>
<gene>
    <name evidence="2" type="ORF">OPHB3_3938</name>
</gene>
<evidence type="ECO:0000313" key="2">
    <source>
        <dbReference type="EMBL" id="GAQ19952.1"/>
    </source>
</evidence>
<protein>
    <submittedName>
        <fullName evidence="2">Prophage Lp2 protein 7</fullName>
    </submittedName>
</protein>
<keyword evidence="1" id="KW-0732">Signal</keyword>
<dbReference type="RefSeq" id="WP_058951436.1">
    <property type="nucleotide sequence ID" value="NZ_BBXV01000088.1"/>
</dbReference>
<dbReference type="OrthoDB" id="2088138at2"/>
<organism evidence="2 3">
    <name type="scientific">Oceanobacillus picturae</name>
    <dbReference type="NCBI Taxonomy" id="171693"/>
    <lineage>
        <taxon>Bacteria</taxon>
        <taxon>Bacillati</taxon>
        <taxon>Bacillota</taxon>
        <taxon>Bacilli</taxon>
        <taxon>Bacillales</taxon>
        <taxon>Bacillaceae</taxon>
        <taxon>Oceanobacillus</taxon>
    </lineage>
</organism>
<dbReference type="Proteomes" id="UP000052946">
    <property type="component" value="Unassembled WGS sequence"/>
</dbReference>
<accession>A0A0U9HD23</accession>